<organism evidence="2 3">
    <name type="scientific">Macrococcoides bohemicum</name>
    <dbReference type="NCBI Taxonomy" id="1903056"/>
    <lineage>
        <taxon>Bacteria</taxon>
        <taxon>Bacillati</taxon>
        <taxon>Bacillota</taxon>
        <taxon>Bacilli</taxon>
        <taxon>Bacillales</taxon>
        <taxon>Staphylococcaceae</taxon>
        <taxon>Macrococcoides</taxon>
    </lineage>
</organism>
<dbReference type="GeneID" id="99096346"/>
<keyword evidence="1" id="KW-0812">Transmembrane</keyword>
<dbReference type="AlphaFoldDB" id="A0AAE7Q140"/>
<accession>A0AAE7Q140</accession>
<proteinExistence type="predicted"/>
<keyword evidence="1" id="KW-1133">Transmembrane helix</keyword>
<protein>
    <submittedName>
        <fullName evidence="2">Uncharacterized protein</fullName>
    </submittedName>
</protein>
<evidence type="ECO:0000256" key="1">
    <source>
        <dbReference type="SAM" id="Phobius"/>
    </source>
</evidence>
<dbReference type="Proteomes" id="UP000826802">
    <property type="component" value="Chromosome"/>
</dbReference>
<gene>
    <name evidence="2" type="ORF">KYI11_00195</name>
</gene>
<feature type="transmembrane region" description="Helical" evidence="1">
    <location>
        <begin position="57"/>
        <end position="77"/>
    </location>
</feature>
<dbReference type="EMBL" id="CP079981">
    <property type="protein sequence ID" value="QYA42414.1"/>
    <property type="molecule type" value="Genomic_DNA"/>
</dbReference>
<reference evidence="2 3" key="1">
    <citation type="submission" date="2021-07" db="EMBL/GenBank/DDBJ databases">
        <title>Prevalence and characterization of methicillin-resistant Macrococcus spp. in food producing animals and meat in Switzerland in 2019.</title>
        <authorList>
            <person name="Keller J.E."/>
            <person name="Schwendener S."/>
            <person name="Neuenschwander J."/>
            <person name="Overesch G."/>
            <person name="Perreten V."/>
        </authorList>
    </citation>
    <scope>NUCLEOTIDE SEQUENCE [LARGE SCALE GENOMIC DNA]</scope>
    <source>
        <strain evidence="2 3">19Msa0936</strain>
    </source>
</reference>
<keyword evidence="3" id="KW-1185">Reference proteome</keyword>
<sequence length="113" mass="12977">MANYKKNIQEKIKEAKLDEKAKVYVAKSKQYAEDKDLKNNASGLFGKFIEGLKRLDTIPVLALTLVMMILIWIPMMYGSMTMSLLTGQDGMSNKELNALQQRLDERYERQLGE</sequence>
<keyword evidence="1" id="KW-0472">Membrane</keyword>
<evidence type="ECO:0000313" key="2">
    <source>
        <dbReference type="EMBL" id="QYA42414.1"/>
    </source>
</evidence>
<dbReference type="RefSeq" id="WP_203545923.1">
    <property type="nucleotide sequence ID" value="NZ_CP054482.1"/>
</dbReference>
<evidence type="ECO:0000313" key="3">
    <source>
        <dbReference type="Proteomes" id="UP000826802"/>
    </source>
</evidence>
<name>A0AAE7Q140_9STAP</name>